<feature type="compositionally biased region" description="Basic and acidic residues" evidence="1">
    <location>
        <begin position="86"/>
        <end position="102"/>
    </location>
</feature>
<evidence type="ECO:0000256" key="1">
    <source>
        <dbReference type="SAM" id="MobiDB-lite"/>
    </source>
</evidence>
<proteinExistence type="predicted"/>
<name>A0AAD4LW58_9AGAM</name>
<feature type="compositionally biased region" description="Basic and acidic residues" evidence="1">
    <location>
        <begin position="62"/>
        <end position="75"/>
    </location>
</feature>
<dbReference type="AlphaFoldDB" id="A0AAD4LW58"/>
<feature type="compositionally biased region" description="Polar residues" evidence="1">
    <location>
        <begin position="1"/>
        <end position="12"/>
    </location>
</feature>
<protein>
    <submittedName>
        <fullName evidence="2">Uncharacterized protein</fullName>
    </submittedName>
</protein>
<dbReference type="Proteomes" id="UP001203297">
    <property type="component" value="Unassembled WGS sequence"/>
</dbReference>
<evidence type="ECO:0000313" key="3">
    <source>
        <dbReference type="Proteomes" id="UP001203297"/>
    </source>
</evidence>
<gene>
    <name evidence="2" type="ORF">B0F90DRAFT_334341</name>
</gene>
<evidence type="ECO:0000313" key="2">
    <source>
        <dbReference type="EMBL" id="KAI0291787.1"/>
    </source>
</evidence>
<reference evidence="2" key="1">
    <citation type="journal article" date="2022" name="New Phytol.">
        <title>Evolutionary transition to the ectomycorrhizal habit in the genomes of a hyperdiverse lineage of mushroom-forming fungi.</title>
        <authorList>
            <person name="Looney B."/>
            <person name="Miyauchi S."/>
            <person name="Morin E."/>
            <person name="Drula E."/>
            <person name="Courty P.E."/>
            <person name="Kohler A."/>
            <person name="Kuo A."/>
            <person name="LaButti K."/>
            <person name="Pangilinan J."/>
            <person name="Lipzen A."/>
            <person name="Riley R."/>
            <person name="Andreopoulos W."/>
            <person name="He G."/>
            <person name="Johnson J."/>
            <person name="Nolan M."/>
            <person name="Tritt A."/>
            <person name="Barry K.W."/>
            <person name="Grigoriev I.V."/>
            <person name="Nagy L.G."/>
            <person name="Hibbett D."/>
            <person name="Henrissat B."/>
            <person name="Matheny P.B."/>
            <person name="Labbe J."/>
            <person name="Martin F.M."/>
        </authorList>
    </citation>
    <scope>NUCLEOTIDE SEQUENCE</scope>
    <source>
        <strain evidence="2">BPL690</strain>
    </source>
</reference>
<organism evidence="2 3">
    <name type="scientific">Multifurca ochricompacta</name>
    <dbReference type="NCBI Taxonomy" id="376703"/>
    <lineage>
        <taxon>Eukaryota</taxon>
        <taxon>Fungi</taxon>
        <taxon>Dikarya</taxon>
        <taxon>Basidiomycota</taxon>
        <taxon>Agaricomycotina</taxon>
        <taxon>Agaricomycetes</taxon>
        <taxon>Russulales</taxon>
        <taxon>Russulaceae</taxon>
        <taxon>Multifurca</taxon>
    </lineage>
</organism>
<feature type="compositionally biased region" description="Low complexity" evidence="1">
    <location>
        <begin position="41"/>
        <end position="58"/>
    </location>
</feature>
<feature type="compositionally biased region" description="Basic residues" evidence="1">
    <location>
        <begin position="76"/>
        <end position="85"/>
    </location>
</feature>
<keyword evidence="3" id="KW-1185">Reference proteome</keyword>
<sequence length="177" mass="19871">MMVGPSSQTPTILLTGVGTDDPTLTFSSSGSQKEEQEQEEPNSTNPSSSLRVVSSVVSYDAPHQKVDRRPPLREQRKPRKGKRKAPPKDQKATKRLRDQRKKEDEAIQALYGLFVPDDVGVKQKKDWLSTSTRSYILGPPHSKGFFSLVLRERVCGKRKGEERLSSRRNSLGVYSCD</sequence>
<accession>A0AAD4LW58</accession>
<dbReference type="EMBL" id="WTXG01000143">
    <property type="protein sequence ID" value="KAI0291787.1"/>
    <property type="molecule type" value="Genomic_DNA"/>
</dbReference>
<comment type="caution">
    <text evidence="2">The sequence shown here is derived from an EMBL/GenBank/DDBJ whole genome shotgun (WGS) entry which is preliminary data.</text>
</comment>
<feature type="region of interest" description="Disordered" evidence="1">
    <location>
        <begin position="1"/>
        <end position="102"/>
    </location>
</feature>